<dbReference type="Gene3D" id="3.90.960.10">
    <property type="entry name" value="YbaK/aminoacyl-tRNA synthetase-associated domain"/>
    <property type="match status" value="1"/>
</dbReference>
<reference evidence="3 4" key="1">
    <citation type="submission" date="2019-08" db="EMBL/GenBank/DDBJ databases">
        <title>In-depth cultivation of the pig gut microbiome towards novel bacterial diversity and tailored functional studies.</title>
        <authorList>
            <person name="Wylensek D."/>
            <person name="Hitch T.C.A."/>
            <person name="Clavel T."/>
        </authorList>
    </citation>
    <scope>NUCLEOTIDE SEQUENCE [LARGE SCALE GENOMIC DNA]</scope>
    <source>
        <strain evidence="3 4">WCA-693-APC-MOT-I</strain>
    </source>
</reference>
<dbReference type="InterPro" id="IPR007214">
    <property type="entry name" value="YbaK/aa-tRNA-synth-assoc-dom"/>
</dbReference>
<dbReference type="PANTHER" id="PTHR31423:SF3">
    <property type="entry name" value="PROLYL-TRNA SYNTHETASE ASSOCIATED DOMAIN-CONTAINING PROTEIN 1-RELATED"/>
    <property type="match status" value="1"/>
</dbReference>
<proteinExistence type="inferred from homology"/>
<dbReference type="PANTHER" id="PTHR31423">
    <property type="entry name" value="YBAK DOMAIN-CONTAINING PROTEIN"/>
    <property type="match status" value="1"/>
</dbReference>
<dbReference type="Proteomes" id="UP000482209">
    <property type="component" value="Unassembled WGS sequence"/>
</dbReference>
<sequence>MKDSILKCLKELDLDCKICEHEPVLDFETAALVDERFHLTGVESKSLFIKTKSEKYYIYLTVQGEKLDSKYMKKLLGEKVSVVGPDELTNLTTCVPGCVAPFGFDKELNVRIIVDKKIFNYEKFIFSPAVPEMTVEAKTEDLPKMLEQYYDEILYKELDEEE</sequence>
<protein>
    <submittedName>
        <fullName evidence="3">DNA-binding protein</fullName>
    </submittedName>
</protein>
<dbReference type="InterPro" id="IPR040285">
    <property type="entry name" value="ProX/PRXD1"/>
</dbReference>
<gene>
    <name evidence="3" type="ORF">FYJ58_06685</name>
</gene>
<keyword evidence="3" id="KW-0238">DNA-binding</keyword>
<dbReference type="InterPro" id="IPR036754">
    <property type="entry name" value="YbaK/aa-tRNA-synt-asso_dom_sf"/>
</dbReference>
<dbReference type="GO" id="GO:0002161">
    <property type="term" value="F:aminoacyl-tRNA deacylase activity"/>
    <property type="evidence" value="ECO:0007669"/>
    <property type="project" value="InterPro"/>
</dbReference>
<accession>A0A6L5Y044</accession>
<feature type="domain" description="YbaK/aminoacyl-tRNA synthetase-associated" evidence="2">
    <location>
        <begin position="44"/>
        <end position="144"/>
    </location>
</feature>
<evidence type="ECO:0000256" key="1">
    <source>
        <dbReference type="ARBA" id="ARBA00010201"/>
    </source>
</evidence>
<dbReference type="SUPFAM" id="SSF55826">
    <property type="entry name" value="YbaK/ProRS associated domain"/>
    <property type="match status" value="1"/>
</dbReference>
<dbReference type="AlphaFoldDB" id="A0A6L5Y044"/>
<name>A0A6L5Y044_9FIRM</name>
<keyword evidence="4" id="KW-1185">Reference proteome</keyword>
<evidence type="ECO:0000313" key="3">
    <source>
        <dbReference type="EMBL" id="MSS63563.1"/>
    </source>
</evidence>
<dbReference type="Pfam" id="PF04073">
    <property type="entry name" value="tRNA_edit"/>
    <property type="match status" value="1"/>
</dbReference>
<dbReference type="GO" id="GO:0003677">
    <property type="term" value="F:DNA binding"/>
    <property type="evidence" value="ECO:0007669"/>
    <property type="project" value="UniProtKB-KW"/>
</dbReference>
<comment type="caution">
    <text evidence="3">The sequence shown here is derived from an EMBL/GenBank/DDBJ whole genome shotgun (WGS) entry which is preliminary data.</text>
</comment>
<evidence type="ECO:0000259" key="2">
    <source>
        <dbReference type="Pfam" id="PF04073"/>
    </source>
</evidence>
<dbReference type="EMBL" id="VUMT01000008">
    <property type="protein sequence ID" value="MSS63563.1"/>
    <property type="molecule type" value="Genomic_DNA"/>
</dbReference>
<comment type="similarity">
    <text evidence="1">Belongs to the PRORSD1 family.</text>
</comment>
<evidence type="ECO:0000313" key="4">
    <source>
        <dbReference type="Proteomes" id="UP000482209"/>
    </source>
</evidence>
<organism evidence="3 4">
    <name type="scientific">Velocimicrobium porci</name>
    <dbReference type="NCBI Taxonomy" id="2606634"/>
    <lineage>
        <taxon>Bacteria</taxon>
        <taxon>Bacillati</taxon>
        <taxon>Bacillota</taxon>
        <taxon>Clostridia</taxon>
        <taxon>Lachnospirales</taxon>
        <taxon>Lachnospiraceae</taxon>
        <taxon>Velocimicrobium</taxon>
    </lineage>
</organism>